<dbReference type="OrthoDB" id="10029506at2759"/>
<name>A0A3M7R870_BRAPC</name>
<evidence type="ECO:0000313" key="2">
    <source>
        <dbReference type="Proteomes" id="UP000276133"/>
    </source>
</evidence>
<keyword evidence="2" id="KW-1185">Reference proteome</keyword>
<sequence>MCLDGKNGHRINQYRINQICMNIKNIYQFYFEKPNRPYEIDPFRSFLLKSFEISKRQKKIQYLRKSNLQFKIMYTYSQGQTIDKAVIDLGKKEQSLGFTFVALSRIIFNLKIKLIICFYVNNVIVY</sequence>
<accession>A0A3M7R870</accession>
<reference evidence="1 2" key="1">
    <citation type="journal article" date="2018" name="Sci. Rep.">
        <title>Genomic signatures of local adaptation to the degree of environmental predictability in rotifers.</title>
        <authorList>
            <person name="Franch-Gras L."/>
            <person name="Hahn C."/>
            <person name="Garcia-Roger E.M."/>
            <person name="Carmona M.J."/>
            <person name="Serra M."/>
            <person name="Gomez A."/>
        </authorList>
    </citation>
    <scope>NUCLEOTIDE SEQUENCE [LARGE SCALE GENOMIC DNA]</scope>
    <source>
        <strain evidence="1">HYR1</strain>
    </source>
</reference>
<dbReference type="EMBL" id="REGN01004015">
    <property type="protein sequence ID" value="RNA19611.1"/>
    <property type="molecule type" value="Genomic_DNA"/>
</dbReference>
<evidence type="ECO:0000313" key="1">
    <source>
        <dbReference type="EMBL" id="RNA19611.1"/>
    </source>
</evidence>
<protein>
    <submittedName>
        <fullName evidence="1">Uncharacterized protein</fullName>
    </submittedName>
</protein>
<proteinExistence type="predicted"/>
<comment type="caution">
    <text evidence="1">The sequence shown here is derived from an EMBL/GenBank/DDBJ whole genome shotgun (WGS) entry which is preliminary data.</text>
</comment>
<dbReference type="Proteomes" id="UP000276133">
    <property type="component" value="Unassembled WGS sequence"/>
</dbReference>
<dbReference type="AlphaFoldDB" id="A0A3M7R870"/>
<organism evidence="1 2">
    <name type="scientific">Brachionus plicatilis</name>
    <name type="common">Marine rotifer</name>
    <name type="synonym">Brachionus muelleri</name>
    <dbReference type="NCBI Taxonomy" id="10195"/>
    <lineage>
        <taxon>Eukaryota</taxon>
        <taxon>Metazoa</taxon>
        <taxon>Spiralia</taxon>
        <taxon>Gnathifera</taxon>
        <taxon>Rotifera</taxon>
        <taxon>Eurotatoria</taxon>
        <taxon>Monogononta</taxon>
        <taxon>Pseudotrocha</taxon>
        <taxon>Ploima</taxon>
        <taxon>Brachionidae</taxon>
        <taxon>Brachionus</taxon>
    </lineage>
</organism>
<gene>
    <name evidence="1" type="ORF">BpHYR1_034576</name>
</gene>